<dbReference type="Gene3D" id="3.40.1000.10">
    <property type="entry name" value="Mog1/PsbP, alpha/beta/alpha sandwich"/>
    <property type="match status" value="1"/>
</dbReference>
<evidence type="ECO:0000313" key="3">
    <source>
        <dbReference type="EMBL" id="EFN51663.1"/>
    </source>
</evidence>
<dbReference type="GO" id="GO:0005509">
    <property type="term" value="F:calcium ion binding"/>
    <property type="evidence" value="ECO:0007669"/>
    <property type="project" value="InterPro"/>
</dbReference>
<keyword evidence="4" id="KW-1185">Reference proteome</keyword>
<dbReference type="GO" id="GO:0019898">
    <property type="term" value="C:extrinsic component of membrane"/>
    <property type="evidence" value="ECO:0007669"/>
    <property type="project" value="InterPro"/>
</dbReference>
<gene>
    <name evidence="3" type="ORF">CHLNCDRAFT_139877</name>
</gene>
<dbReference type="SUPFAM" id="SSF55724">
    <property type="entry name" value="Mog1p/PsbP-like"/>
    <property type="match status" value="1"/>
</dbReference>
<dbReference type="EMBL" id="GL433861">
    <property type="protein sequence ID" value="EFN51663.1"/>
    <property type="molecule type" value="Genomic_DNA"/>
</dbReference>
<dbReference type="OrthoDB" id="2013293at2759"/>
<dbReference type="InterPro" id="IPR016123">
    <property type="entry name" value="Mog1/PsbP_a/b/a-sand"/>
</dbReference>
<dbReference type="InterPro" id="IPR002683">
    <property type="entry name" value="PsbP_C"/>
</dbReference>
<name>E1ZR40_CHLVA</name>
<dbReference type="KEGG" id="cvr:CHLNCDRAFT_139877"/>
<dbReference type="PANTHER" id="PTHR31407">
    <property type="match status" value="1"/>
</dbReference>
<dbReference type="OMA" id="ILIPQDW"/>
<dbReference type="GO" id="GO:0009654">
    <property type="term" value="C:photosystem II oxygen evolving complex"/>
    <property type="evidence" value="ECO:0007669"/>
    <property type="project" value="InterPro"/>
</dbReference>
<proteinExistence type="predicted"/>
<feature type="domain" description="PsbP C-terminal" evidence="2">
    <location>
        <begin position="105"/>
        <end position="289"/>
    </location>
</feature>
<dbReference type="Proteomes" id="UP000008141">
    <property type="component" value="Unassembled WGS sequence"/>
</dbReference>
<feature type="compositionally biased region" description="Low complexity" evidence="1">
    <location>
        <begin position="36"/>
        <end position="57"/>
    </location>
</feature>
<accession>E1ZR40</accession>
<dbReference type="PANTHER" id="PTHR31407:SF17">
    <property type="entry name" value="PSBP DOMAIN-CONTAINING PROTEIN 3, CHLOROPLASTIC"/>
    <property type="match status" value="1"/>
</dbReference>
<reference evidence="3 4" key="1">
    <citation type="journal article" date="2010" name="Plant Cell">
        <title>The Chlorella variabilis NC64A genome reveals adaptation to photosymbiosis, coevolution with viruses, and cryptic sex.</title>
        <authorList>
            <person name="Blanc G."/>
            <person name="Duncan G."/>
            <person name="Agarkova I."/>
            <person name="Borodovsky M."/>
            <person name="Gurnon J."/>
            <person name="Kuo A."/>
            <person name="Lindquist E."/>
            <person name="Lucas S."/>
            <person name="Pangilinan J."/>
            <person name="Polle J."/>
            <person name="Salamov A."/>
            <person name="Terry A."/>
            <person name="Yamada T."/>
            <person name="Dunigan D.D."/>
            <person name="Grigoriev I.V."/>
            <person name="Claverie J.M."/>
            <person name="Van Etten J.L."/>
        </authorList>
    </citation>
    <scope>NUCLEOTIDE SEQUENCE [LARGE SCALE GENOMIC DNA]</scope>
    <source>
        <strain evidence="3 4">NC64A</strain>
    </source>
</reference>
<sequence>MLRNTHNLAPCAATAPGPAAGLTPARHCRQRPSVVASTGSKGGSQSAAAAGPAKPEAASSVLPRRQLLSLSLLAPAAAVLLGSGAAAPLPAAADEAPAAAASSGSTVYTDPEDKFSIEVPSGWALATGAFGEEGTLTTNQARFSNAAGLRRVVAFLPEDKPEVSVAVTIQFLGADYTGLGSFGTAQDFATGVVNKMDNSYILKLPEWRRAKEPPVQVAKLLDVKDVDKRQYMFAYTLAKEGEAQRTVYQAVAVGNNGRTNRFYTVNASCAGADVEQYGPVLQKIVESFRAPVAAV</sequence>
<dbReference type="Pfam" id="PF01789">
    <property type="entry name" value="PsbP"/>
    <property type="match status" value="1"/>
</dbReference>
<dbReference type="eggNOG" id="ENOG502QT1A">
    <property type="taxonomic scope" value="Eukaryota"/>
</dbReference>
<dbReference type="AlphaFoldDB" id="E1ZR40"/>
<evidence type="ECO:0000256" key="1">
    <source>
        <dbReference type="SAM" id="MobiDB-lite"/>
    </source>
</evidence>
<protein>
    <recommendedName>
        <fullName evidence="2">PsbP C-terminal domain-containing protein</fullName>
    </recommendedName>
</protein>
<dbReference type="InParanoid" id="E1ZR40"/>
<dbReference type="STRING" id="554065.E1ZR40"/>
<dbReference type="FunCoup" id="E1ZR40">
    <property type="interactions" value="661"/>
</dbReference>
<evidence type="ECO:0000259" key="2">
    <source>
        <dbReference type="Pfam" id="PF01789"/>
    </source>
</evidence>
<dbReference type="GO" id="GO:0015979">
    <property type="term" value="P:photosynthesis"/>
    <property type="evidence" value="ECO:0007669"/>
    <property type="project" value="InterPro"/>
</dbReference>
<dbReference type="GeneID" id="17351089"/>
<organism evidence="4">
    <name type="scientific">Chlorella variabilis</name>
    <name type="common">Green alga</name>
    <dbReference type="NCBI Taxonomy" id="554065"/>
    <lineage>
        <taxon>Eukaryota</taxon>
        <taxon>Viridiplantae</taxon>
        <taxon>Chlorophyta</taxon>
        <taxon>core chlorophytes</taxon>
        <taxon>Trebouxiophyceae</taxon>
        <taxon>Chlorellales</taxon>
        <taxon>Chlorellaceae</taxon>
        <taxon>Chlorella clade</taxon>
        <taxon>Chlorella</taxon>
    </lineage>
</organism>
<dbReference type="RefSeq" id="XP_005843765.1">
    <property type="nucleotide sequence ID" value="XM_005843703.1"/>
</dbReference>
<feature type="region of interest" description="Disordered" evidence="1">
    <location>
        <begin position="21"/>
        <end position="57"/>
    </location>
</feature>
<evidence type="ECO:0000313" key="4">
    <source>
        <dbReference type="Proteomes" id="UP000008141"/>
    </source>
</evidence>